<dbReference type="RefSeq" id="WP_088920649.1">
    <property type="nucleotide sequence ID" value="NZ_CP018632.1"/>
</dbReference>
<dbReference type="AlphaFoldDB" id="A0A2Z2P0H5"/>
<dbReference type="Proteomes" id="UP000250079">
    <property type="component" value="Chromosome"/>
</dbReference>
<keyword evidence="3" id="KW-1185">Reference proteome</keyword>
<name>A0A2Z2P0H5_9GAMM</name>
<proteinExistence type="predicted"/>
<dbReference type="PANTHER" id="PTHR43575:SF1">
    <property type="entry name" value="PROTEIN ABCI7, CHLOROPLASTIC"/>
    <property type="match status" value="1"/>
</dbReference>
<dbReference type="InterPro" id="IPR037284">
    <property type="entry name" value="SUF_FeS_clus_asmbl_SufBD_sf"/>
</dbReference>
<dbReference type="EMBL" id="CP018632">
    <property type="protein sequence ID" value="ASJ75791.1"/>
    <property type="molecule type" value="Genomic_DNA"/>
</dbReference>
<gene>
    <name evidence="2" type="primary">sufD</name>
    <name evidence="2" type="ORF">IMCC3135_28695</name>
</gene>
<reference evidence="2 3" key="1">
    <citation type="submission" date="2016-12" db="EMBL/GenBank/DDBJ databases">
        <authorList>
            <person name="Song W.-J."/>
            <person name="Kurnit D.M."/>
        </authorList>
    </citation>
    <scope>NUCLEOTIDE SEQUENCE [LARGE SCALE GENOMIC DNA]</scope>
    <source>
        <strain evidence="2 3">IMCC3135</strain>
    </source>
</reference>
<organism evidence="2 3">
    <name type="scientific">Granulosicoccus antarcticus IMCC3135</name>
    <dbReference type="NCBI Taxonomy" id="1192854"/>
    <lineage>
        <taxon>Bacteria</taxon>
        <taxon>Pseudomonadati</taxon>
        <taxon>Pseudomonadota</taxon>
        <taxon>Gammaproteobacteria</taxon>
        <taxon>Chromatiales</taxon>
        <taxon>Granulosicoccaceae</taxon>
        <taxon>Granulosicoccus</taxon>
    </lineage>
</organism>
<dbReference type="InterPro" id="IPR055346">
    <property type="entry name" value="Fe-S_cluster_assembly_SufBD"/>
</dbReference>
<dbReference type="GO" id="GO:0016226">
    <property type="term" value="P:iron-sulfur cluster assembly"/>
    <property type="evidence" value="ECO:0007669"/>
    <property type="project" value="InterPro"/>
</dbReference>
<evidence type="ECO:0000259" key="1">
    <source>
        <dbReference type="Pfam" id="PF01458"/>
    </source>
</evidence>
<dbReference type="PANTHER" id="PTHR43575">
    <property type="entry name" value="PROTEIN ABCI7, CHLOROPLASTIC"/>
    <property type="match status" value="1"/>
</dbReference>
<dbReference type="InterPro" id="IPR011542">
    <property type="entry name" value="SUF_FeS_clus_asmbl_SufD"/>
</dbReference>
<sequence>MNQWLEGVIAHADTQAAAHAGATWFSEQRASSLGKLKKDNAWPTRRTEAWRNTPLKPIESRPALLSPMAISTWQEPAIPEFESIDIYMVGGELKTDLSTLSLPTGISIYSLHDEKAAALASQFMGKIKPERHVFGLVNDVIADAGIIIDVAEDALIDTPVRIIHAATEGVENHSRLLVNVAKNAKVTILEHGIGEQESMNTSVSEFNIADNATLYHYRFAFFTQKALHVGGCHFQIGESSYLNSTIVAFGSELSKLNVDVNYLGEHAKVDMNAMYLLAEGENFDLQSVIEHAVPNGTTDEKVRGIIGDRASANFGGRIHIHPDAQKTLAELNNRNLLLSRRSLVNTKPELEIYADDVRCAHGATIAEIDETSLYYLLTRGIPRSKALVMLNFGFIQELINAIEDESIRNWLNDMLSNRFQSMEVQVS</sequence>
<dbReference type="KEGG" id="gai:IMCC3135_28695"/>
<dbReference type="NCBIfam" id="TIGR01981">
    <property type="entry name" value="sufD"/>
    <property type="match status" value="1"/>
</dbReference>
<dbReference type="OrthoDB" id="9768262at2"/>
<evidence type="ECO:0000313" key="3">
    <source>
        <dbReference type="Proteomes" id="UP000250079"/>
    </source>
</evidence>
<accession>A0A2Z2P0H5</accession>
<dbReference type="InterPro" id="IPR000825">
    <property type="entry name" value="SUF_FeS_clus_asmbl_SufBD_core"/>
</dbReference>
<protein>
    <submittedName>
        <fullName evidence="2">FeS cluster assembly protein SufD</fullName>
    </submittedName>
</protein>
<dbReference type="Pfam" id="PF01458">
    <property type="entry name" value="SUFBD_core"/>
    <property type="match status" value="1"/>
</dbReference>
<evidence type="ECO:0000313" key="2">
    <source>
        <dbReference type="EMBL" id="ASJ75791.1"/>
    </source>
</evidence>
<dbReference type="SUPFAM" id="SSF101960">
    <property type="entry name" value="Stabilizer of iron transporter SufD"/>
    <property type="match status" value="1"/>
</dbReference>
<feature type="domain" description="SUF system FeS cluster assembly SufBD core" evidence="1">
    <location>
        <begin position="168"/>
        <end position="394"/>
    </location>
</feature>